<sequence>MPIRYIKAAPTTYVIQFQDGKVRREGPGLSFLYWAPTTTLVAVPLASADVPFVFNEVTKDFQAVTLQGQLTYRVADPKRLASLLDYSITPGGKYLSNDPEKLEERLVQVAQVRARTVVQGMDLREVLVRSEVVEAQVLAALGATEAIRMLGVEVMGFSLLSVRPTPEMSRALEAEAREGLQRRADEAIYSRRNAAVEQERRIKESELSTELAVEEKRRQIREAQMAADIAVEEQRAALMARWTENERHAADARAYALEKVLAPVRGVDWKTLMAANGGGNDPKLNIALAFREMAENAGKIGELNMSPELLSGLLGPTQKEPASEPQQRTRGNR</sequence>
<feature type="domain" description="Band 7" evidence="3">
    <location>
        <begin position="10"/>
        <end position="191"/>
    </location>
</feature>
<dbReference type="EMBL" id="JMCB01000005">
    <property type="protein sequence ID" value="KFE68985.1"/>
    <property type="molecule type" value="Genomic_DNA"/>
</dbReference>
<evidence type="ECO:0000256" key="2">
    <source>
        <dbReference type="SAM" id="MobiDB-lite"/>
    </source>
</evidence>
<dbReference type="PATRIC" id="fig|394096.3.peg.2931"/>
<dbReference type="InterPro" id="IPR036013">
    <property type="entry name" value="Band_7/SPFH_dom_sf"/>
</dbReference>
<reference evidence="4 5" key="1">
    <citation type="submission" date="2014-04" db="EMBL/GenBank/DDBJ databases">
        <title>Genome assembly of Hyalangium minutum DSM 14724.</title>
        <authorList>
            <person name="Sharma G."/>
            <person name="Subramanian S."/>
        </authorList>
    </citation>
    <scope>NUCLEOTIDE SEQUENCE [LARGE SCALE GENOMIC DNA]</scope>
    <source>
        <strain evidence="4 5">DSM 14724</strain>
    </source>
</reference>
<dbReference type="OrthoDB" id="3469168at2"/>
<evidence type="ECO:0000259" key="3">
    <source>
        <dbReference type="Pfam" id="PF01145"/>
    </source>
</evidence>
<comment type="caution">
    <text evidence="4">The sequence shown here is derived from an EMBL/GenBank/DDBJ whole genome shotgun (WGS) entry which is preliminary data.</text>
</comment>
<keyword evidence="5" id="KW-1185">Reference proteome</keyword>
<dbReference type="STRING" id="394096.DB31_6887"/>
<dbReference type="Proteomes" id="UP000028725">
    <property type="component" value="Unassembled WGS sequence"/>
</dbReference>
<feature type="compositionally biased region" description="Polar residues" evidence="2">
    <location>
        <begin position="324"/>
        <end position="333"/>
    </location>
</feature>
<proteinExistence type="predicted"/>
<dbReference type="RefSeq" id="WP_044187648.1">
    <property type="nucleotide sequence ID" value="NZ_JMCB01000005.1"/>
</dbReference>
<evidence type="ECO:0000256" key="1">
    <source>
        <dbReference type="ARBA" id="ARBA00004167"/>
    </source>
</evidence>
<dbReference type="InterPro" id="IPR001107">
    <property type="entry name" value="Band_7"/>
</dbReference>
<gene>
    <name evidence="4" type="ORF">DB31_6887</name>
</gene>
<accession>A0A085WMS2</accession>
<comment type="subcellular location">
    <subcellularLocation>
        <location evidence="1">Membrane</location>
        <topology evidence="1">Single-pass membrane protein</topology>
    </subcellularLocation>
</comment>
<dbReference type="Gene3D" id="3.30.479.30">
    <property type="entry name" value="Band 7 domain"/>
    <property type="match status" value="1"/>
</dbReference>
<dbReference type="GO" id="GO:0016020">
    <property type="term" value="C:membrane"/>
    <property type="evidence" value="ECO:0007669"/>
    <property type="project" value="UniProtKB-SubCell"/>
</dbReference>
<evidence type="ECO:0000313" key="4">
    <source>
        <dbReference type="EMBL" id="KFE68985.1"/>
    </source>
</evidence>
<dbReference type="Pfam" id="PF01145">
    <property type="entry name" value="Band_7"/>
    <property type="match status" value="1"/>
</dbReference>
<name>A0A085WMS2_9BACT</name>
<dbReference type="SUPFAM" id="SSF117892">
    <property type="entry name" value="Band 7/SPFH domain"/>
    <property type="match status" value="1"/>
</dbReference>
<dbReference type="AlphaFoldDB" id="A0A085WMS2"/>
<evidence type="ECO:0000313" key="5">
    <source>
        <dbReference type="Proteomes" id="UP000028725"/>
    </source>
</evidence>
<organism evidence="4 5">
    <name type="scientific">Hyalangium minutum</name>
    <dbReference type="NCBI Taxonomy" id="394096"/>
    <lineage>
        <taxon>Bacteria</taxon>
        <taxon>Pseudomonadati</taxon>
        <taxon>Myxococcota</taxon>
        <taxon>Myxococcia</taxon>
        <taxon>Myxococcales</taxon>
        <taxon>Cystobacterineae</taxon>
        <taxon>Archangiaceae</taxon>
        <taxon>Hyalangium</taxon>
    </lineage>
</organism>
<protein>
    <submittedName>
        <fullName evidence="4">NrtR-regulated hypothetical OrfX</fullName>
    </submittedName>
</protein>
<feature type="region of interest" description="Disordered" evidence="2">
    <location>
        <begin position="308"/>
        <end position="333"/>
    </location>
</feature>